<dbReference type="Pfam" id="PF17293">
    <property type="entry name" value="Arm-DNA-bind_5"/>
    <property type="match status" value="1"/>
</dbReference>
<comment type="caution">
    <text evidence="5">The sequence shown here is derived from an EMBL/GenBank/DDBJ whole genome shotgun (WGS) entry which is preliminary data.</text>
</comment>
<dbReference type="InterPro" id="IPR050090">
    <property type="entry name" value="Tyrosine_recombinase_XerCD"/>
</dbReference>
<dbReference type="SUPFAM" id="SSF56349">
    <property type="entry name" value="DNA breaking-rejoining enzymes"/>
    <property type="match status" value="1"/>
</dbReference>
<evidence type="ECO:0000256" key="1">
    <source>
        <dbReference type="ARBA" id="ARBA00023125"/>
    </source>
</evidence>
<dbReference type="Gene3D" id="1.10.150.130">
    <property type="match status" value="1"/>
</dbReference>
<evidence type="ECO:0000313" key="6">
    <source>
        <dbReference type="Proteomes" id="UP000306038"/>
    </source>
</evidence>
<evidence type="ECO:0008006" key="7">
    <source>
        <dbReference type="Google" id="ProtNLM"/>
    </source>
</evidence>
<evidence type="ECO:0000313" key="5">
    <source>
        <dbReference type="EMBL" id="THV63053.1"/>
    </source>
</evidence>
<evidence type="ECO:0000259" key="4">
    <source>
        <dbReference type="Pfam" id="PF17293"/>
    </source>
</evidence>
<evidence type="ECO:0000259" key="3">
    <source>
        <dbReference type="Pfam" id="PF13102"/>
    </source>
</evidence>
<sequence length="409" mass="48348">MNVNFYLKEPKSKDETLIHFSIIINGSRVKRSTGVKVKPNQWSGTKVKPLAPNSENKNLKLENIQHIINEIERDYLRDRKDLTIDLFRNEFDRKINPTHTNTDNRSFSNVIDEFIKLKTPISSENTIKAYNTLKKTILEFEKEKKYNVNMESFNLVFNDYFQNYLIEKEFLNSTINKYCKNLKAFLNWTYKRGYHNTTDYKQFDLPSYETDKVVLTAEVIEKLRTEDFKNELKNCIRDIFILSCYTGLRYIDISLITKNDYDDKFLNLHIKKTRENLTIPLLPQAKAILDAQFEHFGKMNVPPNQTCNRILKDLFEEIKFTHTVKFTKHSGGNNIIVEQPANKFITVHYGRSFFITNSLTLGMNEELIRKITGHKDYKSFKKYVNFSKEMVAENLHSHWTVKKEPEKVE</sequence>
<protein>
    <recommendedName>
        <fullName evidence="7">Tyr recombinase domain-containing protein</fullName>
    </recommendedName>
</protein>
<dbReference type="InterPro" id="IPR011010">
    <property type="entry name" value="DNA_brk_join_enz"/>
</dbReference>
<dbReference type="Proteomes" id="UP000306038">
    <property type="component" value="Unassembled WGS sequence"/>
</dbReference>
<feature type="domain" description="Arm DNA-binding" evidence="4">
    <location>
        <begin position="8"/>
        <end position="87"/>
    </location>
</feature>
<dbReference type="InterPro" id="IPR013762">
    <property type="entry name" value="Integrase-like_cat_sf"/>
</dbReference>
<dbReference type="PANTHER" id="PTHR30349:SF64">
    <property type="entry name" value="PROPHAGE INTEGRASE INTD-RELATED"/>
    <property type="match status" value="1"/>
</dbReference>
<reference evidence="5 6" key="1">
    <citation type="submission" date="2019-01" db="EMBL/GenBank/DDBJ databases">
        <authorList>
            <person name="B I."/>
            <person name="Ch S."/>
            <person name="Ch V.R."/>
        </authorList>
    </citation>
    <scope>NUCLEOTIDE SEQUENCE [LARGE SCALE GENOMIC DNA]</scope>
    <source>
        <strain evidence="5 6">JC507</strain>
    </source>
</reference>
<keyword evidence="2" id="KW-0233">DNA recombination</keyword>
<keyword evidence="1" id="KW-0238">DNA-binding</keyword>
<dbReference type="InterPro" id="IPR035386">
    <property type="entry name" value="Arm-DNA-bind_5"/>
</dbReference>
<accession>A0ABY2RBW1</accession>
<organism evidence="5 6">
    <name type="scientific">Chryseobacterium candidae</name>
    <dbReference type="NCBI Taxonomy" id="1978493"/>
    <lineage>
        <taxon>Bacteria</taxon>
        <taxon>Pseudomonadati</taxon>
        <taxon>Bacteroidota</taxon>
        <taxon>Flavobacteriia</taxon>
        <taxon>Flavobacteriales</taxon>
        <taxon>Weeksellaceae</taxon>
        <taxon>Chryseobacterium group</taxon>
        <taxon>Chryseobacterium</taxon>
    </lineage>
</organism>
<dbReference type="PANTHER" id="PTHR30349">
    <property type="entry name" value="PHAGE INTEGRASE-RELATED"/>
    <property type="match status" value="1"/>
</dbReference>
<feature type="domain" description="Phage integrase SAM-like" evidence="3">
    <location>
        <begin position="106"/>
        <end position="203"/>
    </location>
</feature>
<evidence type="ECO:0000256" key="2">
    <source>
        <dbReference type="ARBA" id="ARBA00023172"/>
    </source>
</evidence>
<dbReference type="EMBL" id="SDLV01000003">
    <property type="protein sequence ID" value="THV63053.1"/>
    <property type="molecule type" value="Genomic_DNA"/>
</dbReference>
<dbReference type="Pfam" id="PF13102">
    <property type="entry name" value="Phage_int_SAM_5"/>
    <property type="match status" value="1"/>
</dbReference>
<name>A0ABY2RBW1_9FLAO</name>
<keyword evidence="6" id="KW-1185">Reference proteome</keyword>
<dbReference type="InterPro" id="IPR025269">
    <property type="entry name" value="SAM-like_dom"/>
</dbReference>
<proteinExistence type="predicted"/>
<dbReference type="InterPro" id="IPR010998">
    <property type="entry name" value="Integrase_recombinase_N"/>
</dbReference>
<dbReference type="RefSeq" id="WP_136521111.1">
    <property type="nucleotide sequence ID" value="NZ_SDLV01000003.1"/>
</dbReference>
<gene>
    <name evidence="5" type="ORF">EK417_01355</name>
</gene>
<dbReference type="Gene3D" id="1.10.443.10">
    <property type="entry name" value="Intergrase catalytic core"/>
    <property type="match status" value="1"/>
</dbReference>